<sequence length="189" mass="19763">MLKAACLAGDVGAVRLLLDSSSSSSSSCAVDDVNEVDDDDGDSPLIAANLGGHLAVARILLSRGYCSRRRQPDKHERVLGSLRGIAAASKWLPCCSRRAASTSTAPRTMVPRRSARGLPQSRPPIATFGADANKAVGEGTSPLWLASVKGHVDVVRLLLANGADVKHAIDDDGLSSLHLASRYGRAEVV</sequence>
<feature type="repeat" description="ANK" evidence="3">
    <location>
        <begin position="138"/>
        <end position="170"/>
    </location>
</feature>
<evidence type="ECO:0000256" key="3">
    <source>
        <dbReference type="PROSITE-ProRule" id="PRU00023"/>
    </source>
</evidence>
<dbReference type="SMART" id="SM00248">
    <property type="entry name" value="ANK"/>
    <property type="match status" value="2"/>
</dbReference>
<evidence type="ECO:0000313" key="6">
    <source>
        <dbReference type="Proteomes" id="UP001230188"/>
    </source>
</evidence>
<dbReference type="Proteomes" id="UP001230188">
    <property type="component" value="Unassembled WGS sequence"/>
</dbReference>
<proteinExistence type="predicted"/>
<dbReference type="InterPro" id="IPR036770">
    <property type="entry name" value="Ankyrin_rpt-contain_sf"/>
</dbReference>
<organism evidence="5 6">
    <name type="scientific">Chrysophaeum taylorii</name>
    <dbReference type="NCBI Taxonomy" id="2483200"/>
    <lineage>
        <taxon>Eukaryota</taxon>
        <taxon>Sar</taxon>
        <taxon>Stramenopiles</taxon>
        <taxon>Ochrophyta</taxon>
        <taxon>Pelagophyceae</taxon>
        <taxon>Pelagomonadales</taxon>
        <taxon>Pelagomonadaceae</taxon>
        <taxon>Chrysophaeum</taxon>
    </lineage>
</organism>
<dbReference type="EMBL" id="JAQMWT010000555">
    <property type="protein sequence ID" value="KAJ8599532.1"/>
    <property type="molecule type" value="Genomic_DNA"/>
</dbReference>
<evidence type="ECO:0008006" key="7">
    <source>
        <dbReference type="Google" id="ProtNLM"/>
    </source>
</evidence>
<dbReference type="PANTHER" id="PTHR24166">
    <property type="entry name" value="ROLLING PEBBLES, ISOFORM B"/>
    <property type="match status" value="1"/>
</dbReference>
<dbReference type="PANTHER" id="PTHR24166:SF48">
    <property type="entry name" value="PROTEIN VAPYRIN"/>
    <property type="match status" value="1"/>
</dbReference>
<gene>
    <name evidence="5" type="ORF">CTAYLR_004040</name>
</gene>
<comment type="caution">
    <text evidence="5">The sequence shown here is derived from an EMBL/GenBank/DDBJ whole genome shotgun (WGS) entry which is preliminary data.</text>
</comment>
<dbReference type="InterPro" id="IPR002110">
    <property type="entry name" value="Ankyrin_rpt"/>
</dbReference>
<dbReference type="Pfam" id="PF12796">
    <property type="entry name" value="Ank_2"/>
    <property type="match status" value="1"/>
</dbReference>
<name>A0AAD7XFN4_9STRA</name>
<evidence type="ECO:0000256" key="1">
    <source>
        <dbReference type="ARBA" id="ARBA00022737"/>
    </source>
</evidence>
<dbReference type="InterPro" id="IPR050889">
    <property type="entry name" value="Dendritic_Spine_Reg/Scaffold"/>
</dbReference>
<accession>A0AAD7XFN4</accession>
<reference evidence="5" key="1">
    <citation type="submission" date="2023-01" db="EMBL/GenBank/DDBJ databases">
        <title>Metagenome sequencing of chrysophaentin producing Chrysophaeum taylorii.</title>
        <authorList>
            <person name="Davison J."/>
            <person name="Bewley C."/>
        </authorList>
    </citation>
    <scope>NUCLEOTIDE SEQUENCE</scope>
    <source>
        <strain evidence="5">NIES-1699</strain>
    </source>
</reference>
<evidence type="ECO:0000256" key="4">
    <source>
        <dbReference type="SAM" id="MobiDB-lite"/>
    </source>
</evidence>
<evidence type="ECO:0000256" key="2">
    <source>
        <dbReference type="ARBA" id="ARBA00023043"/>
    </source>
</evidence>
<dbReference type="AlphaFoldDB" id="A0AAD7XFN4"/>
<evidence type="ECO:0000313" key="5">
    <source>
        <dbReference type="EMBL" id="KAJ8599532.1"/>
    </source>
</evidence>
<keyword evidence="1" id="KW-0677">Repeat</keyword>
<dbReference type="PROSITE" id="PS50088">
    <property type="entry name" value="ANK_REPEAT"/>
    <property type="match status" value="2"/>
</dbReference>
<protein>
    <recommendedName>
        <fullName evidence="7">Ankyrin repeat protein</fullName>
    </recommendedName>
</protein>
<dbReference type="SUPFAM" id="SSF48403">
    <property type="entry name" value="Ankyrin repeat"/>
    <property type="match status" value="1"/>
</dbReference>
<keyword evidence="6" id="KW-1185">Reference proteome</keyword>
<keyword evidence="2 3" id="KW-0040">ANK repeat</keyword>
<feature type="region of interest" description="Disordered" evidence="4">
    <location>
        <begin position="103"/>
        <end position="123"/>
    </location>
</feature>
<feature type="repeat" description="ANK" evidence="3">
    <location>
        <begin position="172"/>
        <end position="189"/>
    </location>
</feature>
<dbReference type="PROSITE" id="PS50297">
    <property type="entry name" value="ANK_REP_REGION"/>
    <property type="match status" value="2"/>
</dbReference>
<dbReference type="Gene3D" id="1.25.40.20">
    <property type="entry name" value="Ankyrin repeat-containing domain"/>
    <property type="match status" value="2"/>
</dbReference>